<accession>A0A8S2TP48</accession>
<comment type="caution">
    <text evidence="1">The sequence shown here is derived from an EMBL/GenBank/DDBJ whole genome shotgun (WGS) entry which is preliminary data.</text>
</comment>
<dbReference type="EMBL" id="CAJOBI010036174">
    <property type="protein sequence ID" value="CAF4300740.1"/>
    <property type="molecule type" value="Genomic_DNA"/>
</dbReference>
<name>A0A8S2TP48_9BILA</name>
<reference evidence="1" key="1">
    <citation type="submission" date="2021-02" db="EMBL/GenBank/DDBJ databases">
        <authorList>
            <person name="Nowell W R."/>
        </authorList>
    </citation>
    <scope>NUCLEOTIDE SEQUENCE</scope>
</reference>
<feature type="non-terminal residue" evidence="1">
    <location>
        <position position="41"/>
    </location>
</feature>
<dbReference type="Proteomes" id="UP000676336">
    <property type="component" value="Unassembled WGS sequence"/>
</dbReference>
<evidence type="ECO:0000313" key="1">
    <source>
        <dbReference type="EMBL" id="CAF4300740.1"/>
    </source>
</evidence>
<dbReference type="AlphaFoldDB" id="A0A8S2TP48"/>
<protein>
    <submittedName>
        <fullName evidence="1">Uncharacterized protein</fullName>
    </submittedName>
</protein>
<organism evidence="1 2">
    <name type="scientific">Rotaria magnacalcarata</name>
    <dbReference type="NCBI Taxonomy" id="392030"/>
    <lineage>
        <taxon>Eukaryota</taxon>
        <taxon>Metazoa</taxon>
        <taxon>Spiralia</taxon>
        <taxon>Gnathifera</taxon>
        <taxon>Rotifera</taxon>
        <taxon>Eurotatoria</taxon>
        <taxon>Bdelloidea</taxon>
        <taxon>Philodinida</taxon>
        <taxon>Philodinidae</taxon>
        <taxon>Rotaria</taxon>
    </lineage>
</organism>
<evidence type="ECO:0000313" key="2">
    <source>
        <dbReference type="Proteomes" id="UP000676336"/>
    </source>
</evidence>
<sequence length="41" mass="4772">MATSTRHVHVMGGPNSAFARLFPDKYRQQQEIIRKQRSKSI</sequence>
<proteinExistence type="predicted"/>
<gene>
    <name evidence="1" type="ORF">SMN809_LOCUS26093</name>
</gene>